<evidence type="ECO:0000256" key="6">
    <source>
        <dbReference type="SAM" id="MobiDB-lite"/>
    </source>
</evidence>
<dbReference type="Proteomes" id="UP000523447">
    <property type="component" value="Unassembled WGS sequence"/>
</dbReference>
<feature type="compositionally biased region" description="Polar residues" evidence="6">
    <location>
        <begin position="550"/>
        <end position="572"/>
    </location>
</feature>
<comment type="subcellular location">
    <subcellularLocation>
        <location evidence="1">Membrane</location>
        <topology evidence="1">Multi-pass membrane protein</topology>
    </subcellularLocation>
</comment>
<sequence>MTATITPPSAAAQPPRQSLPRRVLALLRNAWRGLTSMRTALMLLFLLALAAIPGALLPQRSLNPQKVDKYIADRGTLGPWMDRLQLFDVFSSFWFTAIYALLFVSLVGCIVPRVFDHYKALRTPPVMVPRNLSRLPHHGSTTTAATPADTIEQARRELRGWRTIVRDESQVRNGRPGEVTLSAEKGYLRELGNLVFHLALVGLLVAVAAGKLFGYEGNVIVVADGGPGFCTTSPAVFDSFKAGRVNDGTGLTPVCVRVKDFNADYLPNGQAEMFTANISYQTGKDLATDTWRDTTIQVNHPLRAAGDRVYLQGHGYAPTFTVTYPNGQQRTETIQWRPDDGATFLSSGVMRFDPPGGMYRSEDERRKNQIAIEGLFAPTALMHGSLLTSSYPALTDPAVAVDIYRGETGLDTGRAQSLFSLDPEMIKQGRLVKQQRVNLRPGETATLSDGTKVTFDGAKQYANLQVSHDPAQGWVLVCAVTMMAGLLVSLVVKRRRIWLRAYPEGPDEGGSGERRTVVEMGGLARTDQAGWGGEFDRLRTRLLRADLSGSDRSATGSPTNQRPVARTESTGE</sequence>
<dbReference type="GO" id="GO:0016020">
    <property type="term" value="C:membrane"/>
    <property type="evidence" value="ECO:0007669"/>
    <property type="project" value="UniProtKB-SubCell"/>
</dbReference>
<dbReference type="PANTHER" id="PTHR31566:SF0">
    <property type="entry name" value="CYTOCHROME C BIOGENESIS PROTEIN CCS1, CHLOROPLASTIC"/>
    <property type="match status" value="1"/>
</dbReference>
<dbReference type="RefSeq" id="WP_051031964.1">
    <property type="nucleotide sequence ID" value="NZ_CAWPHS010000021.1"/>
</dbReference>
<dbReference type="EMBL" id="JAAXPE010000028">
    <property type="protein sequence ID" value="NKY88364.1"/>
    <property type="molecule type" value="Genomic_DNA"/>
</dbReference>
<evidence type="ECO:0000313" key="10">
    <source>
        <dbReference type="Proteomes" id="UP000523447"/>
    </source>
</evidence>
<evidence type="ECO:0000256" key="5">
    <source>
        <dbReference type="ARBA" id="ARBA00023136"/>
    </source>
</evidence>
<keyword evidence="5 7" id="KW-0472">Membrane</keyword>
<dbReference type="PANTHER" id="PTHR31566">
    <property type="entry name" value="CYTOCHROME C BIOGENESIS PROTEIN CCS1, CHLOROPLASTIC"/>
    <property type="match status" value="1"/>
</dbReference>
<proteinExistence type="predicted"/>
<comment type="caution">
    <text evidence="9">The sequence shown here is derived from an EMBL/GenBank/DDBJ whole genome shotgun (WGS) entry which is preliminary data.</text>
</comment>
<evidence type="ECO:0000256" key="7">
    <source>
        <dbReference type="SAM" id="Phobius"/>
    </source>
</evidence>
<feature type="region of interest" description="Disordered" evidence="6">
    <location>
        <begin position="546"/>
        <end position="572"/>
    </location>
</feature>
<keyword evidence="4 7" id="KW-1133">Transmembrane helix</keyword>
<keyword evidence="10" id="KW-1185">Reference proteome</keyword>
<evidence type="ECO:0000256" key="2">
    <source>
        <dbReference type="ARBA" id="ARBA00022692"/>
    </source>
</evidence>
<reference evidence="9 10" key="1">
    <citation type="submission" date="2020-04" db="EMBL/GenBank/DDBJ databases">
        <title>MicrobeNet Type strains.</title>
        <authorList>
            <person name="Nicholson A.C."/>
        </authorList>
    </citation>
    <scope>NUCLEOTIDE SEQUENCE [LARGE SCALE GENOMIC DNA]</scope>
    <source>
        <strain evidence="9 10">DSM 44445</strain>
    </source>
</reference>
<dbReference type="InterPro" id="IPR023494">
    <property type="entry name" value="Cyt_c_bgen_Ccs1/CcsB/ResB"/>
</dbReference>
<evidence type="ECO:0000256" key="3">
    <source>
        <dbReference type="ARBA" id="ARBA00022748"/>
    </source>
</evidence>
<dbReference type="AlphaFoldDB" id="A0A7X6M213"/>
<dbReference type="Pfam" id="PF05140">
    <property type="entry name" value="ResB"/>
    <property type="match status" value="1"/>
</dbReference>
<keyword evidence="2 7" id="KW-0812">Transmembrane</keyword>
<protein>
    <submittedName>
        <fullName evidence="9">Cytochrome c biogenesis protein ResB</fullName>
    </submittedName>
</protein>
<organism evidence="9 10">
    <name type="scientific">Nocardia veterana</name>
    <dbReference type="NCBI Taxonomy" id="132249"/>
    <lineage>
        <taxon>Bacteria</taxon>
        <taxon>Bacillati</taxon>
        <taxon>Actinomycetota</taxon>
        <taxon>Actinomycetes</taxon>
        <taxon>Mycobacteriales</taxon>
        <taxon>Nocardiaceae</taxon>
        <taxon>Nocardia</taxon>
    </lineage>
</organism>
<gene>
    <name evidence="9" type="ORF">HGA07_22425</name>
</gene>
<evidence type="ECO:0000259" key="8">
    <source>
        <dbReference type="Pfam" id="PF05140"/>
    </source>
</evidence>
<feature type="transmembrane region" description="Helical" evidence="7">
    <location>
        <begin position="40"/>
        <end position="57"/>
    </location>
</feature>
<evidence type="ECO:0000313" key="9">
    <source>
        <dbReference type="EMBL" id="NKY88364.1"/>
    </source>
</evidence>
<name>A0A7X6M213_9NOCA</name>
<feature type="transmembrane region" description="Helical" evidence="7">
    <location>
        <begin position="93"/>
        <end position="115"/>
    </location>
</feature>
<feature type="domain" description="ResB-like" evidence="8">
    <location>
        <begin position="37"/>
        <end position="536"/>
    </location>
</feature>
<evidence type="ECO:0000256" key="4">
    <source>
        <dbReference type="ARBA" id="ARBA00022989"/>
    </source>
</evidence>
<feature type="transmembrane region" description="Helical" evidence="7">
    <location>
        <begin position="194"/>
        <end position="213"/>
    </location>
</feature>
<evidence type="ECO:0000256" key="1">
    <source>
        <dbReference type="ARBA" id="ARBA00004141"/>
    </source>
</evidence>
<accession>A0A7X6M213</accession>
<dbReference type="GO" id="GO:0017004">
    <property type="term" value="P:cytochrome complex assembly"/>
    <property type="evidence" value="ECO:0007669"/>
    <property type="project" value="UniProtKB-KW"/>
</dbReference>
<dbReference type="InterPro" id="IPR007816">
    <property type="entry name" value="ResB-like_domain"/>
</dbReference>
<keyword evidence="3" id="KW-0201">Cytochrome c-type biogenesis</keyword>
<feature type="transmembrane region" description="Helical" evidence="7">
    <location>
        <begin position="473"/>
        <end position="492"/>
    </location>
</feature>